<reference evidence="2 3" key="1">
    <citation type="submission" date="2018-05" db="EMBL/GenBank/DDBJ databases">
        <title>Genome sequencing and assembly of the regulated plant pathogen Lachnellula willkommii and related sister species for the development of diagnostic species identification markers.</title>
        <authorList>
            <person name="Giroux E."/>
            <person name="Bilodeau G."/>
        </authorList>
    </citation>
    <scope>NUCLEOTIDE SEQUENCE [LARGE SCALE GENOMIC DNA]</scope>
    <source>
        <strain evidence="2 3">CBS 197.66</strain>
    </source>
</reference>
<organism evidence="2 3">
    <name type="scientific">Lachnellula subtilissima</name>
    <dbReference type="NCBI Taxonomy" id="602034"/>
    <lineage>
        <taxon>Eukaryota</taxon>
        <taxon>Fungi</taxon>
        <taxon>Dikarya</taxon>
        <taxon>Ascomycota</taxon>
        <taxon>Pezizomycotina</taxon>
        <taxon>Leotiomycetes</taxon>
        <taxon>Helotiales</taxon>
        <taxon>Lachnaceae</taxon>
        <taxon>Lachnellula</taxon>
    </lineage>
</organism>
<dbReference type="SUPFAM" id="SSF56112">
    <property type="entry name" value="Protein kinase-like (PK-like)"/>
    <property type="match status" value="1"/>
</dbReference>
<keyword evidence="3" id="KW-1185">Reference proteome</keyword>
<dbReference type="AlphaFoldDB" id="A0A8H8U9K1"/>
<protein>
    <recommendedName>
        <fullName evidence="4">Aminoglycoside phosphotransferase domain-containing protein</fullName>
    </recommendedName>
</protein>
<feature type="compositionally biased region" description="Basic and acidic residues" evidence="1">
    <location>
        <begin position="451"/>
        <end position="461"/>
    </location>
</feature>
<feature type="region of interest" description="Disordered" evidence="1">
    <location>
        <begin position="451"/>
        <end position="470"/>
    </location>
</feature>
<dbReference type="EMBL" id="QGMJ01000435">
    <property type="protein sequence ID" value="TVY36378.1"/>
    <property type="molecule type" value="Genomic_DNA"/>
</dbReference>
<evidence type="ECO:0008006" key="4">
    <source>
        <dbReference type="Google" id="ProtNLM"/>
    </source>
</evidence>
<comment type="caution">
    <text evidence="2">The sequence shown here is derived from an EMBL/GenBank/DDBJ whole genome shotgun (WGS) entry which is preliminary data.</text>
</comment>
<dbReference type="Proteomes" id="UP000462212">
    <property type="component" value="Unassembled WGS sequence"/>
</dbReference>
<gene>
    <name evidence="2" type="ORF">LSUB1_G005455</name>
</gene>
<name>A0A8H8U9K1_9HELO</name>
<dbReference type="PANTHER" id="PTHR21310:SF37">
    <property type="entry name" value="AMINOGLYCOSIDE PHOSPHOTRANSFERASE DOMAIN-CONTAINING PROTEIN"/>
    <property type="match status" value="1"/>
</dbReference>
<evidence type="ECO:0000256" key="1">
    <source>
        <dbReference type="SAM" id="MobiDB-lite"/>
    </source>
</evidence>
<evidence type="ECO:0000313" key="2">
    <source>
        <dbReference type="EMBL" id="TVY36378.1"/>
    </source>
</evidence>
<accession>A0A8H8U9K1</accession>
<dbReference type="OrthoDB" id="5412996at2759"/>
<proteinExistence type="predicted"/>
<dbReference type="InterPro" id="IPR051678">
    <property type="entry name" value="AGP_Transferase"/>
</dbReference>
<sequence>MGDRAGYDNFAWDRNDLAWEESQKYFRSFSTLHKMESFVSKKFGKTATWVKPFHIGGYNNLYRMKIEGINDCVLLRLPQPNIVLFPDEKILAEAATASFIIQNTQIPVPQVLFRGVSSPDSDIGPYIIIQNVEHCNDISDVLHIPNKEDPDENHMLNPNISEDVLESLYTKIAVHLLQLFKPSFSRIGALAQTGENTFEVAGRPITQNMNSMLQIANIPPAALPSKDRTYSTANDWYIALAEMHVAQLVFQHNDLVKTADDCRNKYVARQLFLKLAKQGQLSTFGFAEDDWSAQSQLKGQTLTLSLAPSGTGSFRIWCDDLRPSNILLNKEDNIAAIIDWEFSYIAPTQFALDPPWWLLLNIPEWWKADIDDWTKIYEVRLKTWLRAIETAENEKSEDGIEASSTRLSKHMCESWETGRFWLNYAARKSWAFDTIFWKYLDHRFFGSKEDPTQQELARQEDPPTQEDLTEQKHITEQNLWKTRIHLLSDKERNSMEAFVERKMEEGKERILIDDWDDEVVRERLHQVVGEMLGED</sequence>
<evidence type="ECO:0000313" key="3">
    <source>
        <dbReference type="Proteomes" id="UP000462212"/>
    </source>
</evidence>
<dbReference type="InterPro" id="IPR011009">
    <property type="entry name" value="Kinase-like_dom_sf"/>
</dbReference>
<dbReference type="PANTHER" id="PTHR21310">
    <property type="entry name" value="AMINOGLYCOSIDE PHOSPHOTRANSFERASE-RELATED-RELATED"/>
    <property type="match status" value="1"/>
</dbReference>